<keyword evidence="2" id="KW-0732">Signal</keyword>
<evidence type="ECO:0000313" key="3">
    <source>
        <dbReference type="EMBL" id="GGC11070.1"/>
    </source>
</evidence>
<dbReference type="EMBL" id="BMKG01000015">
    <property type="protein sequence ID" value="GGC11070.1"/>
    <property type="molecule type" value="Genomic_DNA"/>
</dbReference>
<comment type="caution">
    <text evidence="3">The sequence shown here is derived from an EMBL/GenBank/DDBJ whole genome shotgun (WGS) entry which is preliminary data.</text>
</comment>
<evidence type="ECO:0000256" key="1">
    <source>
        <dbReference type="SAM" id="MobiDB-lite"/>
    </source>
</evidence>
<dbReference type="RefSeq" id="WP_229427740.1">
    <property type="nucleotide sequence ID" value="NZ_BMKG01000015.1"/>
</dbReference>
<feature type="chain" id="PRO_5045396224" description="MSHA biogenesis protein MshK" evidence="2">
    <location>
        <begin position="23"/>
        <end position="131"/>
    </location>
</feature>
<protein>
    <recommendedName>
        <fullName evidence="5">MSHA biogenesis protein MshK</fullName>
    </recommendedName>
</protein>
<gene>
    <name evidence="3" type="ORF">GCM10011572_35500</name>
</gene>
<proteinExistence type="predicted"/>
<evidence type="ECO:0000313" key="4">
    <source>
        <dbReference type="Proteomes" id="UP000622638"/>
    </source>
</evidence>
<name>A0ABQ1KU12_9BURK</name>
<sequence length="131" mass="13360">MTRGSTALLASLLLLGNAGALAQVADPTLPPPSLRAPAASTAPAPVPARPQLQSILLSREAGGRRVAVISGEMVRQGSAFQGAVVERVGEDEVVLRRGKTREVLRLYPARGAAVAATAAGSAAATKQTEQQ</sequence>
<evidence type="ECO:0008006" key="5">
    <source>
        <dbReference type="Google" id="ProtNLM"/>
    </source>
</evidence>
<feature type="signal peptide" evidence="2">
    <location>
        <begin position="1"/>
        <end position="22"/>
    </location>
</feature>
<keyword evidence="4" id="KW-1185">Reference proteome</keyword>
<accession>A0ABQ1KU12</accession>
<dbReference type="Proteomes" id="UP000622638">
    <property type="component" value="Unassembled WGS sequence"/>
</dbReference>
<organism evidence="3 4">
    <name type="scientific">Pseudoduganella buxea</name>
    <dbReference type="NCBI Taxonomy" id="1949069"/>
    <lineage>
        <taxon>Bacteria</taxon>
        <taxon>Pseudomonadati</taxon>
        <taxon>Pseudomonadota</taxon>
        <taxon>Betaproteobacteria</taxon>
        <taxon>Burkholderiales</taxon>
        <taxon>Oxalobacteraceae</taxon>
        <taxon>Telluria group</taxon>
        <taxon>Pseudoduganella</taxon>
    </lineage>
</organism>
<evidence type="ECO:0000256" key="2">
    <source>
        <dbReference type="SAM" id="SignalP"/>
    </source>
</evidence>
<feature type="region of interest" description="Disordered" evidence="1">
    <location>
        <begin position="28"/>
        <end position="47"/>
    </location>
</feature>
<reference evidence="4" key="1">
    <citation type="journal article" date="2019" name="Int. J. Syst. Evol. Microbiol.">
        <title>The Global Catalogue of Microorganisms (GCM) 10K type strain sequencing project: providing services to taxonomists for standard genome sequencing and annotation.</title>
        <authorList>
            <consortium name="The Broad Institute Genomics Platform"/>
            <consortium name="The Broad Institute Genome Sequencing Center for Infectious Disease"/>
            <person name="Wu L."/>
            <person name="Ma J."/>
        </authorList>
    </citation>
    <scope>NUCLEOTIDE SEQUENCE [LARGE SCALE GENOMIC DNA]</scope>
    <source>
        <strain evidence="4">CGMCC 1.15931</strain>
    </source>
</reference>